<name>A0AAE0EF09_9ROSI</name>
<evidence type="ECO:0000256" key="1">
    <source>
        <dbReference type="SAM" id="MobiDB-lite"/>
    </source>
</evidence>
<feature type="compositionally biased region" description="Basic and acidic residues" evidence="1">
    <location>
        <begin position="33"/>
        <end position="45"/>
    </location>
</feature>
<keyword evidence="4" id="KW-1185">Reference proteome</keyword>
<dbReference type="EMBL" id="JANJYJ010000002">
    <property type="protein sequence ID" value="KAK3225998.1"/>
    <property type="molecule type" value="Genomic_DNA"/>
</dbReference>
<sequence>MKTTKGGKVMNPTDAYRKELRKKELKRNKKERKKELNEKMKDKGETPVMFSHLGPPRRRTSAEEEERVKHPKPEPDILPPGISRFLPPPPPPPLDMRPPLSAPGLPGGAPHPGMMVPLVPRPPFGPPPGPPPMMRPPLPPGPPPSLQEGEYVANRPCQKPSYVKSAASTVVKRPLAQHTPELTSMLLQFLVTGVETV</sequence>
<reference evidence="3" key="1">
    <citation type="journal article" date="2023" name="Plant J.">
        <title>Genome sequences and population genomics provide insights into the demographic history, inbreeding, and mutation load of two 'living fossil' tree species of Dipteronia.</title>
        <authorList>
            <person name="Feng Y."/>
            <person name="Comes H.P."/>
            <person name="Chen J."/>
            <person name="Zhu S."/>
            <person name="Lu R."/>
            <person name="Zhang X."/>
            <person name="Li P."/>
            <person name="Qiu J."/>
            <person name="Olsen K.M."/>
            <person name="Qiu Y."/>
        </authorList>
    </citation>
    <scope>NUCLEOTIDE SEQUENCE</scope>
    <source>
        <strain evidence="3">NBL</strain>
    </source>
</reference>
<feature type="compositionally biased region" description="Pro residues" evidence="1">
    <location>
        <begin position="119"/>
        <end position="145"/>
    </location>
</feature>
<feature type="compositionally biased region" description="Basic residues" evidence="1">
    <location>
        <begin position="23"/>
        <end position="32"/>
    </location>
</feature>
<accession>A0AAE0EF09</accession>
<feature type="compositionally biased region" description="Basic and acidic residues" evidence="1">
    <location>
        <begin position="60"/>
        <end position="75"/>
    </location>
</feature>
<evidence type="ECO:0000313" key="4">
    <source>
        <dbReference type="Proteomes" id="UP001281410"/>
    </source>
</evidence>
<feature type="domain" description="Wbp11/ELF5/Saf1 N-terminal" evidence="2">
    <location>
        <begin position="7"/>
        <end position="43"/>
    </location>
</feature>
<evidence type="ECO:0000313" key="3">
    <source>
        <dbReference type="EMBL" id="KAK3225998.1"/>
    </source>
</evidence>
<feature type="region of interest" description="Disordered" evidence="1">
    <location>
        <begin position="1"/>
        <end position="157"/>
    </location>
</feature>
<protein>
    <recommendedName>
        <fullName evidence="2">Wbp11/ELF5/Saf1 N-terminal domain-containing protein</fullName>
    </recommendedName>
</protein>
<dbReference type="AlphaFoldDB" id="A0AAE0EF09"/>
<dbReference type="InterPro" id="IPR019007">
    <property type="entry name" value="Wbp11/ELF5/Saf1_N"/>
</dbReference>
<organism evidence="3 4">
    <name type="scientific">Dipteronia sinensis</name>
    <dbReference type="NCBI Taxonomy" id="43782"/>
    <lineage>
        <taxon>Eukaryota</taxon>
        <taxon>Viridiplantae</taxon>
        <taxon>Streptophyta</taxon>
        <taxon>Embryophyta</taxon>
        <taxon>Tracheophyta</taxon>
        <taxon>Spermatophyta</taxon>
        <taxon>Magnoliopsida</taxon>
        <taxon>eudicotyledons</taxon>
        <taxon>Gunneridae</taxon>
        <taxon>Pentapetalae</taxon>
        <taxon>rosids</taxon>
        <taxon>malvids</taxon>
        <taxon>Sapindales</taxon>
        <taxon>Sapindaceae</taxon>
        <taxon>Hippocastanoideae</taxon>
        <taxon>Acereae</taxon>
        <taxon>Dipteronia</taxon>
    </lineage>
</organism>
<comment type="caution">
    <text evidence="3">The sequence shown here is derived from an EMBL/GenBank/DDBJ whole genome shotgun (WGS) entry which is preliminary data.</text>
</comment>
<feature type="compositionally biased region" description="Pro residues" evidence="1">
    <location>
        <begin position="86"/>
        <end position="96"/>
    </location>
</feature>
<gene>
    <name evidence="3" type="ORF">Dsin_005860</name>
</gene>
<dbReference type="GO" id="GO:0006396">
    <property type="term" value="P:RNA processing"/>
    <property type="evidence" value="ECO:0007669"/>
    <property type="project" value="InterPro"/>
</dbReference>
<proteinExistence type="predicted"/>
<dbReference type="Pfam" id="PF09429">
    <property type="entry name" value="Wbp11"/>
    <property type="match status" value="1"/>
</dbReference>
<dbReference type="Proteomes" id="UP001281410">
    <property type="component" value="Unassembled WGS sequence"/>
</dbReference>
<evidence type="ECO:0000259" key="2">
    <source>
        <dbReference type="Pfam" id="PF09429"/>
    </source>
</evidence>